<dbReference type="PANTHER" id="PTHR43166:SF30">
    <property type="entry name" value="METHIONINE IMPORT ATP-BINDING PROTEIN METN"/>
    <property type="match status" value="1"/>
</dbReference>
<sequence>MIELRNVSKIYPGLPPVEALKEVSLHIEKGEIFGVVGVSGAGKSSLIRSVNLLEKPTTGEVIVDGVSLASLSPEGLRDARRKIGMIFQQFNLLESKTVFHNVALPLYLSGKKKKDVEEKVMELLTFVGLADRAEHYPGQLSGGQKQRVGIARALATDPHILLCDEATSALDPDTTKSVLDLLQRINTDYGITILLITHEMDVVRNLCHQVAVLDQGSIVEQGTVYDVFTNPKSQTAQRFVRTIFQQELPKSIQNSLKEQDHVLRVVFTGENANQPLIAETIKKFQVNINILQGNITELQGKPFGDLLISIHGSTKEIAEVIHYLQEKQVSVEEVKSLGF</sequence>
<evidence type="ECO:0000256" key="2">
    <source>
        <dbReference type="ARBA" id="ARBA00022448"/>
    </source>
</evidence>
<evidence type="ECO:0000313" key="11">
    <source>
        <dbReference type="Proteomes" id="UP000430692"/>
    </source>
</evidence>
<dbReference type="InterPro" id="IPR003439">
    <property type="entry name" value="ABC_transporter-like_ATP-bd"/>
</dbReference>
<evidence type="ECO:0000256" key="6">
    <source>
        <dbReference type="ARBA" id="ARBA00022967"/>
    </source>
</evidence>
<evidence type="ECO:0000313" key="10">
    <source>
        <dbReference type="EMBL" id="MXQ54864.1"/>
    </source>
</evidence>
<dbReference type="SMART" id="SM00382">
    <property type="entry name" value="AAA"/>
    <property type="match status" value="1"/>
</dbReference>
<dbReference type="Pfam" id="PF00005">
    <property type="entry name" value="ABC_tran"/>
    <property type="match status" value="1"/>
</dbReference>
<proteinExistence type="inferred from homology"/>
<feature type="domain" description="ABC transporter" evidence="9">
    <location>
        <begin position="2"/>
        <end position="240"/>
    </location>
</feature>
<protein>
    <submittedName>
        <fullName evidence="10">ATP-binding cassette domain-containing protein</fullName>
    </submittedName>
</protein>
<dbReference type="PROSITE" id="PS50893">
    <property type="entry name" value="ABC_TRANSPORTER_2"/>
    <property type="match status" value="1"/>
</dbReference>
<evidence type="ECO:0000256" key="4">
    <source>
        <dbReference type="ARBA" id="ARBA00022741"/>
    </source>
</evidence>
<dbReference type="InterPro" id="IPR041701">
    <property type="entry name" value="MetN_ABC"/>
</dbReference>
<dbReference type="GO" id="GO:0005524">
    <property type="term" value="F:ATP binding"/>
    <property type="evidence" value="ECO:0007669"/>
    <property type="project" value="UniProtKB-KW"/>
</dbReference>
<dbReference type="EMBL" id="WUUL01000010">
    <property type="protein sequence ID" value="MXQ54864.1"/>
    <property type="molecule type" value="Genomic_DNA"/>
</dbReference>
<dbReference type="RefSeq" id="WP_160802219.1">
    <property type="nucleotide sequence ID" value="NZ_WUUL01000010.1"/>
</dbReference>
<dbReference type="GO" id="GO:0006865">
    <property type="term" value="P:amino acid transport"/>
    <property type="evidence" value="ECO:0007669"/>
    <property type="project" value="UniProtKB-KW"/>
</dbReference>
<reference evidence="10 11" key="1">
    <citation type="submission" date="2019-12" db="EMBL/GenBank/DDBJ databases">
        <title>Whole-genome analyses of novel actinobacteria.</title>
        <authorList>
            <person name="Sahin N."/>
            <person name="Saygin H."/>
        </authorList>
    </citation>
    <scope>NUCLEOTIDE SEQUENCE [LARGE SCALE GENOMIC DNA]</scope>
    <source>
        <strain evidence="10 11">KC615</strain>
    </source>
</reference>
<evidence type="ECO:0000256" key="1">
    <source>
        <dbReference type="ARBA" id="ARBA00005417"/>
    </source>
</evidence>
<dbReference type="GO" id="GO:0005886">
    <property type="term" value="C:plasma membrane"/>
    <property type="evidence" value="ECO:0007669"/>
    <property type="project" value="UniProtKB-ARBA"/>
</dbReference>
<keyword evidence="7" id="KW-0029">Amino-acid transport</keyword>
<evidence type="ECO:0000256" key="3">
    <source>
        <dbReference type="ARBA" id="ARBA00022475"/>
    </source>
</evidence>
<dbReference type="Proteomes" id="UP000430692">
    <property type="component" value="Unassembled WGS sequence"/>
</dbReference>
<dbReference type="SUPFAM" id="SSF55021">
    <property type="entry name" value="ACT-like"/>
    <property type="match status" value="1"/>
</dbReference>
<dbReference type="InterPro" id="IPR017871">
    <property type="entry name" value="ABC_transporter-like_CS"/>
</dbReference>
<keyword evidence="5 10" id="KW-0067">ATP-binding</keyword>
<keyword evidence="8" id="KW-0472">Membrane</keyword>
<dbReference type="AlphaFoldDB" id="A0A6I4W261"/>
<comment type="similarity">
    <text evidence="1">Belongs to the ABC transporter superfamily.</text>
</comment>
<evidence type="ECO:0000256" key="5">
    <source>
        <dbReference type="ARBA" id="ARBA00022840"/>
    </source>
</evidence>
<dbReference type="InterPro" id="IPR003593">
    <property type="entry name" value="AAA+_ATPase"/>
</dbReference>
<evidence type="ECO:0000256" key="7">
    <source>
        <dbReference type="ARBA" id="ARBA00022970"/>
    </source>
</evidence>
<keyword evidence="3" id="KW-1003">Cell membrane</keyword>
<gene>
    <name evidence="10" type="ORF">GSM42_14295</name>
</gene>
<dbReference type="InterPro" id="IPR027417">
    <property type="entry name" value="P-loop_NTPase"/>
</dbReference>
<evidence type="ECO:0000256" key="8">
    <source>
        <dbReference type="ARBA" id="ARBA00023136"/>
    </source>
</evidence>
<dbReference type="InterPro" id="IPR045865">
    <property type="entry name" value="ACT-like_dom_sf"/>
</dbReference>
<name>A0A6I4W261_9BACL</name>
<accession>A0A6I4W261</accession>
<dbReference type="SMART" id="SM00930">
    <property type="entry name" value="NIL"/>
    <property type="match status" value="1"/>
</dbReference>
<dbReference type="Gene3D" id="3.30.70.260">
    <property type="match status" value="1"/>
</dbReference>
<dbReference type="FunFam" id="3.40.50.300:FF:000056">
    <property type="entry name" value="Cell division ATP-binding protein FtsE"/>
    <property type="match status" value="1"/>
</dbReference>
<dbReference type="Pfam" id="PF09383">
    <property type="entry name" value="NIL"/>
    <property type="match status" value="1"/>
</dbReference>
<dbReference type="PROSITE" id="PS00211">
    <property type="entry name" value="ABC_TRANSPORTER_1"/>
    <property type="match status" value="1"/>
</dbReference>
<keyword evidence="6" id="KW-1278">Translocase</keyword>
<keyword evidence="2" id="KW-0813">Transport</keyword>
<evidence type="ECO:0000259" key="9">
    <source>
        <dbReference type="PROSITE" id="PS50893"/>
    </source>
</evidence>
<dbReference type="InterPro" id="IPR050086">
    <property type="entry name" value="MetN_ABC_transporter-like"/>
</dbReference>
<dbReference type="SUPFAM" id="SSF52540">
    <property type="entry name" value="P-loop containing nucleoside triphosphate hydrolases"/>
    <property type="match status" value="1"/>
</dbReference>
<comment type="caution">
    <text evidence="10">The sequence shown here is derived from an EMBL/GenBank/DDBJ whole genome shotgun (WGS) entry which is preliminary data.</text>
</comment>
<dbReference type="Gene3D" id="3.40.50.300">
    <property type="entry name" value="P-loop containing nucleotide triphosphate hydrolases"/>
    <property type="match status" value="1"/>
</dbReference>
<keyword evidence="4" id="KW-0547">Nucleotide-binding</keyword>
<keyword evidence="11" id="KW-1185">Reference proteome</keyword>
<dbReference type="GO" id="GO:0016887">
    <property type="term" value="F:ATP hydrolysis activity"/>
    <property type="evidence" value="ECO:0007669"/>
    <property type="project" value="InterPro"/>
</dbReference>
<dbReference type="PANTHER" id="PTHR43166">
    <property type="entry name" value="AMINO ACID IMPORT ATP-BINDING PROTEIN"/>
    <property type="match status" value="1"/>
</dbReference>
<organism evidence="10 11">
    <name type="scientific">Shimazuella alba</name>
    <dbReference type="NCBI Taxonomy" id="2690964"/>
    <lineage>
        <taxon>Bacteria</taxon>
        <taxon>Bacillati</taxon>
        <taxon>Bacillota</taxon>
        <taxon>Bacilli</taxon>
        <taxon>Bacillales</taxon>
        <taxon>Thermoactinomycetaceae</taxon>
        <taxon>Shimazuella</taxon>
    </lineage>
</organism>
<dbReference type="InterPro" id="IPR018449">
    <property type="entry name" value="NIL_domain"/>
</dbReference>
<dbReference type="CDD" id="cd03258">
    <property type="entry name" value="ABC_MetN_methionine_transporter"/>
    <property type="match status" value="1"/>
</dbReference>